<gene>
    <name evidence="2" type="ORF">A0128_20550</name>
</gene>
<dbReference type="Proteomes" id="UP000094197">
    <property type="component" value="Chromosome 2"/>
</dbReference>
<dbReference type="Pfam" id="PF08818">
    <property type="entry name" value="DUF1801"/>
    <property type="match status" value="1"/>
</dbReference>
<protein>
    <recommendedName>
        <fullName evidence="1">YdhG-like domain-containing protein</fullName>
    </recommendedName>
</protein>
<name>A0A1D7V3I8_9LEPT</name>
<organism evidence="2 3">
    <name type="scientific">Leptospira tipperaryensis</name>
    <dbReference type="NCBI Taxonomy" id="2564040"/>
    <lineage>
        <taxon>Bacteria</taxon>
        <taxon>Pseudomonadati</taxon>
        <taxon>Spirochaetota</taxon>
        <taxon>Spirochaetia</taxon>
        <taxon>Leptospirales</taxon>
        <taxon>Leptospiraceae</taxon>
        <taxon>Leptospira</taxon>
    </lineage>
</organism>
<dbReference type="Pfam" id="PF13376">
    <property type="entry name" value="OmdA"/>
    <property type="match status" value="1"/>
</dbReference>
<sequence>MNPKVDKYLSKAKTWQKELEKLRKIVLECKLTEELKWGVPCYTFQENNIVLIHVFKEYCALLFFKGALLKDSEGVLIQQTKNTQAARQIRFTDVREIVKMKSILKTYIKEAIEIEKAGLKVNFKKTKEFTIPEEFLTKLEEVPDLKTAFDALTPGRQRAYILHFSAAKQSKTRESRVEKCIQPILNGKGLDD</sequence>
<dbReference type="AlphaFoldDB" id="A0A1D7V3I8"/>
<dbReference type="InterPro" id="IPR016786">
    <property type="entry name" value="YdeI_bac"/>
</dbReference>
<proteinExistence type="predicted"/>
<dbReference type="InterPro" id="IPR014922">
    <property type="entry name" value="YdhG-like"/>
</dbReference>
<dbReference type="KEGG" id="laj:A0128_20550"/>
<accession>A0A1D7V3I8</accession>
<dbReference type="PIRSF" id="PIRSF021308">
    <property type="entry name" value="UCP021308"/>
    <property type="match status" value="1"/>
</dbReference>
<dbReference type="Gene3D" id="3.90.1150.200">
    <property type="match status" value="1"/>
</dbReference>
<dbReference type="RefSeq" id="WP_069609625.1">
    <property type="nucleotide sequence ID" value="NZ_CP015218.1"/>
</dbReference>
<feature type="domain" description="YdhG-like" evidence="1">
    <location>
        <begin position="15"/>
        <end position="112"/>
    </location>
</feature>
<reference evidence="2 3" key="1">
    <citation type="submission" date="2016-04" db="EMBL/GenBank/DDBJ databases">
        <title>Complete genome seqeunce of Leptospira alstonii serovar Room22.</title>
        <authorList>
            <person name="Nally J.E."/>
            <person name="Bayles D.O."/>
            <person name="Hurley D."/>
            <person name="Fanning S."/>
            <person name="McMahon B.J."/>
            <person name="Arent Z."/>
        </authorList>
    </citation>
    <scope>NUCLEOTIDE SEQUENCE [LARGE SCALE GENOMIC DNA]</scope>
    <source>
        <strain evidence="2 3">GWTS #1</strain>
    </source>
</reference>
<evidence type="ECO:0000313" key="3">
    <source>
        <dbReference type="Proteomes" id="UP000094197"/>
    </source>
</evidence>
<evidence type="ECO:0000313" key="2">
    <source>
        <dbReference type="EMBL" id="AOP36407.1"/>
    </source>
</evidence>
<keyword evidence="3" id="KW-1185">Reference proteome</keyword>
<evidence type="ECO:0000259" key="1">
    <source>
        <dbReference type="Pfam" id="PF08818"/>
    </source>
</evidence>
<dbReference type="SUPFAM" id="SSF159888">
    <property type="entry name" value="YdhG-like"/>
    <property type="match status" value="1"/>
</dbReference>
<dbReference type="OrthoDB" id="214150at2"/>
<dbReference type="EMBL" id="CP015218">
    <property type="protein sequence ID" value="AOP36407.1"/>
    <property type="molecule type" value="Genomic_DNA"/>
</dbReference>